<organism evidence="8 9">
    <name type="scientific">Penicillium subrubescens</name>
    <dbReference type="NCBI Taxonomy" id="1316194"/>
    <lineage>
        <taxon>Eukaryota</taxon>
        <taxon>Fungi</taxon>
        <taxon>Dikarya</taxon>
        <taxon>Ascomycota</taxon>
        <taxon>Pezizomycotina</taxon>
        <taxon>Eurotiomycetes</taxon>
        <taxon>Eurotiomycetidae</taxon>
        <taxon>Eurotiales</taxon>
        <taxon>Aspergillaceae</taxon>
        <taxon>Penicillium</taxon>
    </lineage>
</organism>
<accession>A0A1Q5U5Y1</accession>
<keyword evidence="2" id="KW-0732">Signal</keyword>
<evidence type="ECO:0000256" key="1">
    <source>
        <dbReference type="ARBA" id="ARBA00009902"/>
    </source>
</evidence>
<evidence type="ECO:0000256" key="5">
    <source>
        <dbReference type="RuleBase" id="RU362110"/>
    </source>
</evidence>
<feature type="domain" description="Glycosyl hydrolase family 32 C-terminal" evidence="7">
    <location>
        <begin position="325"/>
        <end position="467"/>
    </location>
</feature>
<evidence type="ECO:0000256" key="3">
    <source>
        <dbReference type="ARBA" id="ARBA00022801"/>
    </source>
</evidence>
<comment type="similarity">
    <text evidence="1 5">Belongs to the glycosyl hydrolase 32 family.</text>
</comment>
<dbReference type="PANTHER" id="PTHR42800:SF3">
    <property type="entry name" value="GLYCOSYL HYDROLASE FAMILY 32 N-TERMINAL DOMAIN-CONTAINING PROTEIN"/>
    <property type="match status" value="1"/>
</dbReference>
<evidence type="ECO:0000256" key="2">
    <source>
        <dbReference type="ARBA" id="ARBA00022729"/>
    </source>
</evidence>
<name>A0A1Q5U5Y1_9EURO</name>
<feature type="domain" description="Glycosyl hydrolase family 32 N-terminal" evidence="6">
    <location>
        <begin position="83"/>
        <end position="248"/>
    </location>
</feature>
<dbReference type="InterPro" id="IPR023296">
    <property type="entry name" value="Glyco_hydro_beta-prop_sf"/>
</dbReference>
<dbReference type="InterPro" id="IPR013320">
    <property type="entry name" value="ConA-like_dom_sf"/>
</dbReference>
<dbReference type="InterPro" id="IPR013189">
    <property type="entry name" value="Glyco_hydro_32_C"/>
</dbReference>
<evidence type="ECO:0000256" key="4">
    <source>
        <dbReference type="ARBA" id="ARBA00023295"/>
    </source>
</evidence>
<keyword evidence="9" id="KW-1185">Reference proteome</keyword>
<dbReference type="SMART" id="SM00640">
    <property type="entry name" value="Glyco_32"/>
    <property type="match status" value="1"/>
</dbReference>
<proteinExistence type="inferred from homology"/>
<dbReference type="SUPFAM" id="SSF75005">
    <property type="entry name" value="Arabinanase/levansucrase/invertase"/>
    <property type="match status" value="1"/>
</dbReference>
<dbReference type="Gene3D" id="2.115.10.20">
    <property type="entry name" value="Glycosyl hydrolase domain, family 43"/>
    <property type="match status" value="2"/>
</dbReference>
<gene>
    <name evidence="8" type="ORF">PENSUB_5776</name>
</gene>
<reference evidence="8 9" key="1">
    <citation type="submission" date="2016-10" db="EMBL/GenBank/DDBJ databases">
        <title>Genome sequence of the ascomycete fungus Penicillium subrubescens.</title>
        <authorList>
            <person name="De Vries R.P."/>
            <person name="Peng M."/>
            <person name="Dilokpimol A."/>
            <person name="Hilden K."/>
            <person name="Makela M.R."/>
            <person name="Grigoriev I."/>
            <person name="Riley R."/>
            <person name="Granchi Z."/>
        </authorList>
    </citation>
    <scope>NUCLEOTIDE SEQUENCE [LARGE SCALE GENOMIC DNA]</scope>
    <source>
        <strain evidence="8 9">CBS 132785</strain>
    </source>
</reference>
<evidence type="ECO:0000259" key="6">
    <source>
        <dbReference type="Pfam" id="PF00251"/>
    </source>
</evidence>
<protein>
    <submittedName>
        <fullName evidence="8">Uncharacterized protein</fullName>
    </submittedName>
</protein>
<dbReference type="PANTHER" id="PTHR42800">
    <property type="entry name" value="EXOINULINASE INUD (AFU_ORTHOLOGUE AFUA_5G00480)"/>
    <property type="match status" value="1"/>
</dbReference>
<dbReference type="EMBL" id="MNBE01000578">
    <property type="protein sequence ID" value="OKP07880.1"/>
    <property type="molecule type" value="Genomic_DNA"/>
</dbReference>
<dbReference type="STRING" id="1316194.A0A1Q5U5Y1"/>
<dbReference type="SUPFAM" id="SSF49899">
    <property type="entry name" value="Concanavalin A-like lectins/glucanases"/>
    <property type="match status" value="1"/>
</dbReference>
<comment type="caution">
    <text evidence="8">The sequence shown here is derived from an EMBL/GenBank/DDBJ whole genome shotgun (WGS) entry which is preliminary data.</text>
</comment>
<dbReference type="InterPro" id="IPR013148">
    <property type="entry name" value="Glyco_hydro_32_N"/>
</dbReference>
<evidence type="ECO:0000259" key="7">
    <source>
        <dbReference type="Pfam" id="PF08244"/>
    </source>
</evidence>
<dbReference type="Pfam" id="PF00251">
    <property type="entry name" value="Glyco_hydro_32N"/>
    <property type="match status" value="1"/>
</dbReference>
<dbReference type="Pfam" id="PF08244">
    <property type="entry name" value="Glyco_hydro_32C"/>
    <property type="match status" value="1"/>
</dbReference>
<evidence type="ECO:0000313" key="9">
    <source>
        <dbReference type="Proteomes" id="UP000186955"/>
    </source>
</evidence>
<keyword evidence="4 5" id="KW-0326">Glycosidase</keyword>
<dbReference type="InterPro" id="IPR001362">
    <property type="entry name" value="Glyco_hydro_32"/>
</dbReference>
<sequence>MASDHTKPSLHFTAGFWINDPCAPGYDPATGLYHVFYQCEPKGIRVTGFRDPFLSEWPALDQLRGQKSLYGLVSGGIDGYGPTAFLYSVLHENLSKWHYLCPLVDMSARFQPSQKWSGNFGVNWECANFLTLRSHSASRVCLILGAEGDVEREHIRNFKNHLHVPPRTVRSLLWMFGDLRAGRDSARVNFTHGGYLDCGSLYAANSFFDALSRRHIMHAWIPEEDITADYAKSKGWNGALAIARELYLLPIPSVTRALHSPLSEIASVEKVPDGDGSVTLYTLGIRPVEEITQLRGSCNDVCERRHISLPSSAGQAKQALCSELFTTWELEATITIDPSRCLEVGFSISHNGDPSVCTAIIFSPQEETISVNKGRPAFNHNIRNCPEQGPFTLFYKANDQEAESKDKLEDLCIRIIADADVLEIFANDRFALATMVYSPDGIGPAALSAFADGGPGSAFIEDVTVWNGLSSTRK</sequence>
<evidence type="ECO:0000313" key="8">
    <source>
        <dbReference type="EMBL" id="OKP07880.1"/>
    </source>
</evidence>
<dbReference type="AlphaFoldDB" id="A0A1Q5U5Y1"/>
<keyword evidence="3 5" id="KW-0378">Hydrolase</keyword>
<dbReference type="GO" id="GO:0005987">
    <property type="term" value="P:sucrose catabolic process"/>
    <property type="evidence" value="ECO:0007669"/>
    <property type="project" value="TreeGrafter"/>
</dbReference>
<dbReference type="Gene3D" id="2.60.120.560">
    <property type="entry name" value="Exo-inulinase, domain 1"/>
    <property type="match status" value="1"/>
</dbReference>
<dbReference type="Proteomes" id="UP000186955">
    <property type="component" value="Unassembled WGS sequence"/>
</dbReference>
<dbReference type="GO" id="GO:0005737">
    <property type="term" value="C:cytoplasm"/>
    <property type="evidence" value="ECO:0007669"/>
    <property type="project" value="TreeGrafter"/>
</dbReference>
<dbReference type="GO" id="GO:0004575">
    <property type="term" value="F:sucrose alpha-glucosidase activity"/>
    <property type="evidence" value="ECO:0007669"/>
    <property type="project" value="TreeGrafter"/>
</dbReference>